<gene>
    <name evidence="2" type="ORF">PHISCL_08835</name>
</gene>
<dbReference type="Proteomes" id="UP000266188">
    <property type="component" value="Unassembled WGS sequence"/>
</dbReference>
<accession>A0A3A2ZHM8</accession>
<organism evidence="2 3">
    <name type="scientific">Aspergillus sclerotialis</name>
    <dbReference type="NCBI Taxonomy" id="2070753"/>
    <lineage>
        <taxon>Eukaryota</taxon>
        <taxon>Fungi</taxon>
        <taxon>Dikarya</taxon>
        <taxon>Ascomycota</taxon>
        <taxon>Pezizomycotina</taxon>
        <taxon>Eurotiomycetes</taxon>
        <taxon>Eurotiomycetidae</taxon>
        <taxon>Eurotiales</taxon>
        <taxon>Aspergillaceae</taxon>
        <taxon>Aspergillus</taxon>
        <taxon>Aspergillus subgen. Polypaecilum</taxon>
    </lineage>
</organism>
<dbReference type="AlphaFoldDB" id="A0A3A2ZHM8"/>
<reference evidence="3" key="1">
    <citation type="submission" date="2017-02" db="EMBL/GenBank/DDBJ databases">
        <authorList>
            <person name="Tafer H."/>
            <person name="Lopandic K."/>
        </authorList>
    </citation>
    <scope>NUCLEOTIDE SEQUENCE [LARGE SCALE GENOMIC DNA]</scope>
    <source>
        <strain evidence="3">CBS 366.77</strain>
    </source>
</reference>
<dbReference type="EMBL" id="MVGC01000486">
    <property type="protein sequence ID" value="RJE18834.1"/>
    <property type="molecule type" value="Genomic_DNA"/>
</dbReference>
<dbReference type="OrthoDB" id="4338083at2759"/>
<keyword evidence="3" id="KW-1185">Reference proteome</keyword>
<name>A0A3A2ZHM8_9EURO</name>
<evidence type="ECO:0000313" key="3">
    <source>
        <dbReference type="Proteomes" id="UP000266188"/>
    </source>
</evidence>
<evidence type="ECO:0000313" key="2">
    <source>
        <dbReference type="EMBL" id="RJE18834.1"/>
    </source>
</evidence>
<evidence type="ECO:0000256" key="1">
    <source>
        <dbReference type="SAM" id="SignalP"/>
    </source>
</evidence>
<comment type="caution">
    <text evidence="2">The sequence shown here is derived from an EMBL/GenBank/DDBJ whole genome shotgun (WGS) entry which is preliminary data.</text>
</comment>
<keyword evidence="1" id="KW-0732">Signal</keyword>
<protein>
    <submittedName>
        <fullName evidence="2">Uncharacterized protein</fullName>
    </submittedName>
</protein>
<proteinExistence type="predicted"/>
<sequence length="142" mass="15540">MKLFSTLSLALLFASPLATATPMDAAKRAALAPRRWDLRLFSEAPPICDPSESNIDLSVMHNYGFYGRNCTDISPDPNIVKSLSWKSPGETVYDICMFDDETCSGEPVDRITNGWDVCYLYSGWRAYTVVLAGKGCEGGAGQ</sequence>
<feature type="signal peptide" evidence="1">
    <location>
        <begin position="1"/>
        <end position="20"/>
    </location>
</feature>
<feature type="chain" id="PRO_5017184669" evidence="1">
    <location>
        <begin position="21"/>
        <end position="142"/>
    </location>
</feature>